<keyword evidence="1" id="KW-0472">Membrane</keyword>
<protein>
    <recommendedName>
        <fullName evidence="4">General secretion pathway GspH domain-containing protein</fullName>
    </recommendedName>
</protein>
<dbReference type="Gene3D" id="3.30.700.10">
    <property type="entry name" value="Glycoprotein, Type 4 Pilin"/>
    <property type="match status" value="1"/>
</dbReference>
<dbReference type="InterPro" id="IPR012902">
    <property type="entry name" value="N_methyl_site"/>
</dbReference>
<feature type="transmembrane region" description="Helical" evidence="1">
    <location>
        <begin position="7"/>
        <end position="31"/>
    </location>
</feature>
<accession>A0A2H0WMD0</accession>
<evidence type="ECO:0008006" key="4">
    <source>
        <dbReference type="Google" id="ProtNLM"/>
    </source>
</evidence>
<proteinExistence type="predicted"/>
<gene>
    <name evidence="2" type="ORF">COT65_02235</name>
</gene>
<evidence type="ECO:0000313" key="2">
    <source>
        <dbReference type="EMBL" id="PIS13811.1"/>
    </source>
</evidence>
<dbReference type="SUPFAM" id="SSF54523">
    <property type="entry name" value="Pili subunits"/>
    <property type="match status" value="1"/>
</dbReference>
<dbReference type="Proteomes" id="UP000230033">
    <property type="component" value="Unassembled WGS sequence"/>
</dbReference>
<evidence type="ECO:0000313" key="3">
    <source>
        <dbReference type="Proteomes" id="UP000230033"/>
    </source>
</evidence>
<dbReference type="InterPro" id="IPR045584">
    <property type="entry name" value="Pilin-like"/>
</dbReference>
<dbReference type="EMBL" id="PEZJ01000028">
    <property type="protein sequence ID" value="PIS13811.1"/>
    <property type="molecule type" value="Genomic_DNA"/>
</dbReference>
<keyword evidence="1" id="KW-0812">Transmembrane</keyword>
<evidence type="ECO:0000256" key="1">
    <source>
        <dbReference type="SAM" id="Phobius"/>
    </source>
</evidence>
<dbReference type="AlphaFoldDB" id="A0A2H0WMD0"/>
<dbReference type="Pfam" id="PF07963">
    <property type="entry name" value="N_methyl"/>
    <property type="match status" value="1"/>
</dbReference>
<comment type="caution">
    <text evidence="2">The sequence shown here is derived from an EMBL/GenBank/DDBJ whole genome shotgun (WGS) entry which is preliminary data.</text>
</comment>
<organism evidence="2 3">
    <name type="scientific">Candidatus Shapirobacteria bacterium CG09_land_8_20_14_0_10_47_13</name>
    <dbReference type="NCBI Taxonomy" id="1974481"/>
    <lineage>
        <taxon>Bacteria</taxon>
        <taxon>Candidatus Shapironibacteriota</taxon>
    </lineage>
</organism>
<reference evidence="3" key="1">
    <citation type="submission" date="2017-09" db="EMBL/GenBank/DDBJ databases">
        <title>Depth-based differentiation of microbial function through sediment-hosted aquifers and enrichment of novel symbionts in the deep terrestrial subsurface.</title>
        <authorList>
            <person name="Probst A.J."/>
            <person name="Ladd B."/>
            <person name="Jarett J.K."/>
            <person name="Geller-Mcgrath D.E."/>
            <person name="Sieber C.M.K."/>
            <person name="Emerson J.B."/>
            <person name="Anantharaman K."/>
            <person name="Thomas B.C."/>
            <person name="Malmstrom R."/>
            <person name="Stieglmeier M."/>
            <person name="Klingl A."/>
            <person name="Woyke T."/>
            <person name="Ryan C.M."/>
            <person name="Banfield J.F."/>
        </authorList>
    </citation>
    <scope>NUCLEOTIDE SEQUENCE [LARGE SCALE GENOMIC DNA]</scope>
</reference>
<keyword evidence="1" id="KW-1133">Transmembrane helix</keyword>
<sequence>MRRSCPGFTLVELLVVASIMIIVFVVGIASYTQFNRGQILNQAVLELKNSLRLAQNMASSGEKPFPNPCDSLEGYRVTFIAGANDSYQIQAQCSNGLGTPKTFSLPSAVRFVLILLPLPPHPPPPILFKVTGKGSGVDGWGEISLTSFGVTKKVTVTLTGEIK</sequence>
<name>A0A2H0WMD0_9BACT</name>